<dbReference type="SUPFAM" id="SSF53335">
    <property type="entry name" value="S-adenosyl-L-methionine-dependent methyltransferases"/>
    <property type="match status" value="1"/>
</dbReference>
<dbReference type="CDD" id="cd02440">
    <property type="entry name" value="AdoMet_MTases"/>
    <property type="match status" value="1"/>
</dbReference>
<dbReference type="GO" id="GO:0032259">
    <property type="term" value="P:methylation"/>
    <property type="evidence" value="ECO:0007669"/>
    <property type="project" value="UniProtKB-KW"/>
</dbReference>
<proteinExistence type="predicted"/>
<dbReference type="EMBL" id="JAJVCN010000001">
    <property type="protein sequence ID" value="MCE7002315.1"/>
    <property type="molecule type" value="Genomic_DNA"/>
</dbReference>
<keyword evidence="2" id="KW-0489">Methyltransferase</keyword>
<evidence type="ECO:0000259" key="1">
    <source>
        <dbReference type="Pfam" id="PF08242"/>
    </source>
</evidence>
<dbReference type="GO" id="GO:0008168">
    <property type="term" value="F:methyltransferase activity"/>
    <property type="evidence" value="ECO:0007669"/>
    <property type="project" value="UniProtKB-KW"/>
</dbReference>
<dbReference type="InterPro" id="IPR029063">
    <property type="entry name" value="SAM-dependent_MTases_sf"/>
</dbReference>
<comment type="caution">
    <text evidence="2">The sequence shown here is derived from an EMBL/GenBank/DDBJ whole genome shotgun (WGS) entry which is preliminary data.</text>
</comment>
<dbReference type="Proteomes" id="UP001521150">
    <property type="component" value="Unassembled WGS sequence"/>
</dbReference>
<dbReference type="Pfam" id="PF08242">
    <property type="entry name" value="Methyltransf_12"/>
    <property type="match status" value="1"/>
</dbReference>
<accession>A0ABS8Z3A0</accession>
<dbReference type="RefSeq" id="WP_233723339.1">
    <property type="nucleotide sequence ID" value="NZ_JAJVCN010000001.1"/>
</dbReference>
<feature type="domain" description="Methyltransferase type 12" evidence="1">
    <location>
        <begin position="53"/>
        <end position="151"/>
    </location>
</feature>
<protein>
    <submittedName>
        <fullName evidence="2">Class I SAM-dependent methyltransferase</fullName>
    </submittedName>
</protein>
<dbReference type="InterPro" id="IPR013217">
    <property type="entry name" value="Methyltransf_12"/>
</dbReference>
<organism evidence="2 3">
    <name type="scientific">Kibdelosporangium philippinense</name>
    <dbReference type="NCBI Taxonomy" id="211113"/>
    <lineage>
        <taxon>Bacteria</taxon>
        <taxon>Bacillati</taxon>
        <taxon>Actinomycetota</taxon>
        <taxon>Actinomycetes</taxon>
        <taxon>Pseudonocardiales</taxon>
        <taxon>Pseudonocardiaceae</taxon>
        <taxon>Kibdelosporangium</taxon>
    </lineage>
</organism>
<evidence type="ECO:0000313" key="3">
    <source>
        <dbReference type="Proteomes" id="UP001521150"/>
    </source>
</evidence>
<name>A0ABS8Z3A0_9PSEU</name>
<dbReference type="Gene3D" id="3.40.50.150">
    <property type="entry name" value="Vaccinia Virus protein VP39"/>
    <property type="match status" value="1"/>
</dbReference>
<gene>
    <name evidence="2" type="ORF">LWC34_05645</name>
</gene>
<sequence>MTETLRGDADMYTRPVLAIYDPIALGMVCPIAWKCSRGTMLKFYQSNIGARHLDIGPGTGYFLDKVTYPVTHPKIVIADLNETVLDTVAKRIARFRPESLVRDALQPLELGNRSFTTAALLNVIHCLPGTMEQKAAVFDHVLPYVEPGGRIFGSTVLGKGVKRSKFGEWLFTSYNKAGSFRNTEDSMDLLEAELAKRFDSYRTHTVGSMGFFEIDVP</sequence>
<reference evidence="2 3" key="1">
    <citation type="submission" date="2021-12" db="EMBL/GenBank/DDBJ databases">
        <title>Genome sequence of Kibdelosporangium philippinense ATCC 49844.</title>
        <authorList>
            <person name="Fedorov E.A."/>
            <person name="Omeragic M."/>
            <person name="Shalygina K.F."/>
            <person name="Maclea K.S."/>
        </authorList>
    </citation>
    <scope>NUCLEOTIDE SEQUENCE [LARGE SCALE GENOMIC DNA]</scope>
    <source>
        <strain evidence="2 3">ATCC 49844</strain>
    </source>
</reference>
<evidence type="ECO:0000313" key="2">
    <source>
        <dbReference type="EMBL" id="MCE7002315.1"/>
    </source>
</evidence>
<keyword evidence="3" id="KW-1185">Reference proteome</keyword>
<keyword evidence="2" id="KW-0808">Transferase</keyword>